<sequence>NRIWNIPDVGPLAEGEMYHLPRKAVESSGMIQQAILGTINAVARNQTEHLVEKLGSYVISFEEALVTEVKICKTVFSQFPSQTINIYEEFVAEQSKKQNQRKTYAIQLQEQLQSDIKGRRRRISKVESEGESSFLMNATNRQPIKPLHLIKLTLQSSAFNTTPLSNYSNPRSWINNYQSHPSYHQTNQIIQPTSHDTPSNPQIVSTPNLQHYNNNLIQQPQTMAIINPNKQNKQLAGGTNAYSPQTLTGGATVYSPLTIRLNKSKTRNRTLAGGASAYSPQQNKSIFQENINDVLTPLPHQLINVEVDIPPQKVQFNNQSMTEQMKNIQKQFPTAIMTQQETIVTKYSHQMFGTDNKQSNSDTITLQTGELFPIQKQMHNHNLNIAKQIP</sequence>
<dbReference type="EMBL" id="SNRW01006989">
    <property type="protein sequence ID" value="KAA6382051.1"/>
    <property type="molecule type" value="Genomic_DNA"/>
</dbReference>
<reference evidence="1 2" key="1">
    <citation type="submission" date="2019-03" db="EMBL/GenBank/DDBJ databases">
        <title>Single cell metagenomics reveals metabolic interactions within the superorganism composed of flagellate Streblomastix strix and complex community of Bacteroidetes bacteria on its surface.</title>
        <authorList>
            <person name="Treitli S.C."/>
            <person name="Kolisko M."/>
            <person name="Husnik F."/>
            <person name="Keeling P."/>
            <person name="Hampl V."/>
        </authorList>
    </citation>
    <scope>NUCLEOTIDE SEQUENCE [LARGE SCALE GENOMIC DNA]</scope>
    <source>
        <strain evidence="1">ST1C</strain>
    </source>
</reference>
<evidence type="ECO:0000313" key="1">
    <source>
        <dbReference type="EMBL" id="KAA6382051.1"/>
    </source>
</evidence>
<feature type="non-terminal residue" evidence="1">
    <location>
        <position position="1"/>
    </location>
</feature>
<dbReference type="AlphaFoldDB" id="A0A5J4VHJ4"/>
<comment type="caution">
    <text evidence="1">The sequence shown here is derived from an EMBL/GenBank/DDBJ whole genome shotgun (WGS) entry which is preliminary data.</text>
</comment>
<name>A0A5J4VHJ4_9EUKA</name>
<accession>A0A5J4VHJ4</accession>
<evidence type="ECO:0000313" key="2">
    <source>
        <dbReference type="Proteomes" id="UP000324800"/>
    </source>
</evidence>
<organism evidence="1 2">
    <name type="scientific">Streblomastix strix</name>
    <dbReference type="NCBI Taxonomy" id="222440"/>
    <lineage>
        <taxon>Eukaryota</taxon>
        <taxon>Metamonada</taxon>
        <taxon>Preaxostyla</taxon>
        <taxon>Oxymonadida</taxon>
        <taxon>Streblomastigidae</taxon>
        <taxon>Streblomastix</taxon>
    </lineage>
</organism>
<protein>
    <submittedName>
        <fullName evidence="1">Uncharacterized protein</fullName>
    </submittedName>
</protein>
<proteinExistence type="predicted"/>
<dbReference type="Proteomes" id="UP000324800">
    <property type="component" value="Unassembled WGS sequence"/>
</dbReference>
<gene>
    <name evidence="1" type="ORF">EZS28_022419</name>
</gene>